<dbReference type="InterPro" id="IPR036388">
    <property type="entry name" value="WH-like_DNA-bd_sf"/>
</dbReference>
<protein>
    <recommendedName>
        <fullName evidence="4">HTH marR-type domain-containing protein</fullName>
    </recommendedName>
</protein>
<dbReference type="STRING" id="1560345.AWL63_17170"/>
<evidence type="ECO:0000313" key="6">
    <source>
        <dbReference type="Proteomes" id="UP000094256"/>
    </source>
</evidence>
<gene>
    <name evidence="5" type="ORF">AWL63_17170</name>
</gene>
<dbReference type="PANTHER" id="PTHR42756:SF1">
    <property type="entry name" value="TRANSCRIPTIONAL REPRESSOR OF EMRAB OPERON"/>
    <property type="match status" value="1"/>
</dbReference>
<dbReference type="SMART" id="SM00347">
    <property type="entry name" value="HTH_MARR"/>
    <property type="match status" value="1"/>
</dbReference>
<feature type="domain" description="HTH marR-type" evidence="4">
    <location>
        <begin position="9"/>
        <end position="142"/>
    </location>
</feature>
<dbReference type="Gene3D" id="1.10.10.10">
    <property type="entry name" value="Winged helix-like DNA-binding domain superfamily/Winged helix DNA-binding domain"/>
    <property type="match status" value="1"/>
</dbReference>
<dbReference type="EMBL" id="CP014168">
    <property type="protein sequence ID" value="AOH85414.1"/>
    <property type="molecule type" value="Genomic_DNA"/>
</dbReference>
<evidence type="ECO:0000259" key="4">
    <source>
        <dbReference type="PROSITE" id="PS50995"/>
    </source>
</evidence>
<keyword evidence="6" id="KW-1185">Reference proteome</keyword>
<dbReference type="Proteomes" id="UP000094256">
    <property type="component" value="Chromosome"/>
</dbReference>
<proteinExistence type="predicted"/>
<dbReference type="GO" id="GO:0003677">
    <property type="term" value="F:DNA binding"/>
    <property type="evidence" value="ECO:0007669"/>
    <property type="project" value="UniProtKB-KW"/>
</dbReference>
<dbReference type="InterPro" id="IPR000835">
    <property type="entry name" value="HTH_MarR-typ"/>
</dbReference>
<keyword evidence="2" id="KW-0238">DNA-binding</keyword>
<keyword evidence="1" id="KW-0805">Transcription regulation</keyword>
<dbReference type="OrthoDB" id="582199at2"/>
<dbReference type="InterPro" id="IPR023187">
    <property type="entry name" value="Tscrpt_reg_MarR-type_CS"/>
</dbReference>
<dbReference type="PROSITE" id="PS01117">
    <property type="entry name" value="HTH_MARR_1"/>
    <property type="match status" value="1"/>
</dbReference>
<dbReference type="PRINTS" id="PR00598">
    <property type="entry name" value="HTHMARR"/>
</dbReference>
<keyword evidence="3" id="KW-0804">Transcription</keyword>
<evidence type="ECO:0000256" key="2">
    <source>
        <dbReference type="ARBA" id="ARBA00023125"/>
    </source>
</evidence>
<dbReference type="PROSITE" id="PS50995">
    <property type="entry name" value="HTH_MARR_2"/>
    <property type="match status" value="1"/>
</dbReference>
<dbReference type="GO" id="GO:0003700">
    <property type="term" value="F:DNA-binding transcription factor activity"/>
    <property type="evidence" value="ECO:0007669"/>
    <property type="project" value="InterPro"/>
</dbReference>
<sequence>MVANRTSLEAQIAGRLLPLARMWRKLADEALEGQGLSAATAWVLTHLGRIGPDVRLTDLAEATEIAAPSLVRLLDQLVEQGLVTRTLDDHDRRSKKLALTDRARPIVAASERSLAALRRRILGDIDEDTLAITAAVLDRMSAAAIVASAK</sequence>
<reference evidence="5 6" key="1">
    <citation type="submission" date="2016-01" db="EMBL/GenBank/DDBJ databases">
        <title>Complete genome and mega plasmid sequence of Sphingomonas panacis DCY99 elicits systemic resistance in rice to Xanthomonas oryzae.</title>
        <authorList>
            <person name="Kim Y.J."/>
            <person name="Yang D.C."/>
            <person name="Sing P."/>
        </authorList>
    </citation>
    <scope>NUCLEOTIDE SEQUENCE [LARGE SCALE GENOMIC DNA]</scope>
    <source>
        <strain evidence="5 6">DCY99</strain>
    </source>
</reference>
<dbReference type="AlphaFoldDB" id="A0A1B3ZDB2"/>
<evidence type="ECO:0000256" key="3">
    <source>
        <dbReference type="ARBA" id="ARBA00023163"/>
    </source>
</evidence>
<dbReference type="PANTHER" id="PTHR42756">
    <property type="entry name" value="TRANSCRIPTIONAL REGULATOR, MARR"/>
    <property type="match status" value="1"/>
</dbReference>
<accession>A0A1B3ZDB2</accession>
<dbReference type="SUPFAM" id="SSF46785">
    <property type="entry name" value="Winged helix' DNA-binding domain"/>
    <property type="match status" value="1"/>
</dbReference>
<evidence type="ECO:0000256" key="1">
    <source>
        <dbReference type="ARBA" id="ARBA00023015"/>
    </source>
</evidence>
<organism evidence="5 6">
    <name type="scientific">Sphingomonas panacis</name>
    <dbReference type="NCBI Taxonomy" id="1560345"/>
    <lineage>
        <taxon>Bacteria</taxon>
        <taxon>Pseudomonadati</taxon>
        <taxon>Pseudomonadota</taxon>
        <taxon>Alphaproteobacteria</taxon>
        <taxon>Sphingomonadales</taxon>
        <taxon>Sphingomonadaceae</taxon>
        <taxon>Sphingomonas</taxon>
    </lineage>
</organism>
<name>A0A1B3ZDB2_9SPHN</name>
<dbReference type="KEGG" id="span:AWL63_17170"/>
<dbReference type="RefSeq" id="WP_069205949.1">
    <property type="nucleotide sequence ID" value="NZ_CP014168.1"/>
</dbReference>
<dbReference type="Pfam" id="PF12802">
    <property type="entry name" value="MarR_2"/>
    <property type="match status" value="1"/>
</dbReference>
<dbReference type="InterPro" id="IPR036390">
    <property type="entry name" value="WH_DNA-bd_sf"/>
</dbReference>
<evidence type="ECO:0000313" key="5">
    <source>
        <dbReference type="EMBL" id="AOH85414.1"/>
    </source>
</evidence>